<feature type="domain" description="Polysaccharide biosynthesis protein CapD-like" evidence="1">
    <location>
        <begin position="36"/>
        <end position="303"/>
    </location>
</feature>
<dbReference type="Proteomes" id="UP000694257">
    <property type="component" value="Chromosome"/>
</dbReference>
<dbReference type="CDD" id="cd05237">
    <property type="entry name" value="UDP_invert_4-6DH_SDR_e"/>
    <property type="match status" value="1"/>
</dbReference>
<evidence type="ECO:0000259" key="1">
    <source>
        <dbReference type="Pfam" id="PF02719"/>
    </source>
</evidence>
<dbReference type="RefSeq" id="WP_218469473.1">
    <property type="nucleotide sequence ID" value="NZ_BAABJN010000008.1"/>
</dbReference>
<dbReference type="PANTHER" id="PTHR43318:SF1">
    <property type="entry name" value="POLYSACCHARIDE BIOSYNTHESIS PROTEIN EPSC-RELATED"/>
    <property type="match status" value="1"/>
</dbReference>
<evidence type="ECO:0000313" key="2">
    <source>
        <dbReference type="EMBL" id="QXN88590.1"/>
    </source>
</evidence>
<protein>
    <submittedName>
        <fullName evidence="2">Polysaccharide biosynthesis protein</fullName>
    </submittedName>
</protein>
<sequence length="336" mass="36897">MRVDDVLKMQLNGHRQYANHIRSVPVDFGILAGKRVFVTGAGGSIGSAFCRAVATMPAAELVMLDRDDSALHALQLSLADLQCIPAQTYYLRDICDEDALSEVFQRERPEVVVHAAALKHVPLLEQHPSEAYRVNVLGTRTALSTAAKCGTEIFVNVSTDKASNPTSVLGITKRLSERLTSHFGATYNRRFANVRFGNVLGSRGSFLPTFVEKIENNKPLHVTHADVTRFLMSMDDAVKLIVLAAEHGRSGETLLADMGEQVRILDVAHTLIDNAGSNLPVEIVGLRPGEKLHEDYLDDSESPVRDVVTNGLVRVRVEPLDPASVRFEDFLQASEF</sequence>
<name>A0ABX8RJG4_NOCIO</name>
<dbReference type="EMBL" id="CP078145">
    <property type="protein sequence ID" value="QXN88590.1"/>
    <property type="molecule type" value="Genomic_DNA"/>
</dbReference>
<evidence type="ECO:0000313" key="3">
    <source>
        <dbReference type="Proteomes" id="UP000694257"/>
    </source>
</evidence>
<dbReference type="InterPro" id="IPR051203">
    <property type="entry name" value="Polysaccharide_Synthase-Rel"/>
</dbReference>
<dbReference type="InterPro" id="IPR003869">
    <property type="entry name" value="Polysac_CapD-like"/>
</dbReference>
<organism evidence="2 3">
    <name type="scientific">Nocardia iowensis</name>
    <dbReference type="NCBI Taxonomy" id="204891"/>
    <lineage>
        <taxon>Bacteria</taxon>
        <taxon>Bacillati</taxon>
        <taxon>Actinomycetota</taxon>
        <taxon>Actinomycetes</taxon>
        <taxon>Mycobacteriales</taxon>
        <taxon>Nocardiaceae</taxon>
        <taxon>Nocardia</taxon>
    </lineage>
</organism>
<proteinExistence type="predicted"/>
<keyword evidence="3" id="KW-1185">Reference proteome</keyword>
<accession>A0ABX8RJG4</accession>
<reference evidence="2 3" key="1">
    <citation type="submission" date="2021-07" db="EMBL/GenBank/DDBJ databases">
        <title>Whole Genome Sequence of Nocardia Iowensis.</title>
        <authorList>
            <person name="Lamm A."/>
            <person name="Collins-Fairclough A.M."/>
            <person name="Bunk B."/>
            <person name="Sproer C."/>
        </authorList>
    </citation>
    <scope>NUCLEOTIDE SEQUENCE [LARGE SCALE GENOMIC DNA]</scope>
    <source>
        <strain evidence="2 3">NRRL 5646</strain>
    </source>
</reference>
<gene>
    <name evidence="2" type="ORF">KV110_23655</name>
</gene>
<dbReference type="PANTHER" id="PTHR43318">
    <property type="entry name" value="UDP-N-ACETYLGLUCOSAMINE 4,6-DEHYDRATASE"/>
    <property type="match status" value="1"/>
</dbReference>
<dbReference type="Pfam" id="PF02719">
    <property type="entry name" value="Polysacc_synt_2"/>
    <property type="match status" value="1"/>
</dbReference>